<sequence>MSATTDILFTPFTSENLNLKNRIVMAPMTRSFSPDNIPGEDVAAYYRRRAEGDVGLILTEGVSTNQTTASGTPNVPNIVTDAAKAGWKKVVDGVHGAGGKIGVQLWHEGPYRNPEKTAHPDIPSWSASGVKVPGKAIWEPMSEAEIETAITEFVDAAVAAKELGFDAVEFHGAHSYLLDSFFWDQTNLRDDKWGGDWKGRTHFACEIIRRTREKVGANYPLIIRLSQWKQQDFSAKTAATPQEMEQWLAPLVEAGIDIFHMSQRRFWEPSFEGSALNDAGWAKKVTGKPAISVGSVGLSGEFIAAYGGEASEPASLDRLVEMMDREEFDLIAVGRALLQDPEWVVKIRDGRNGDLQNFTKDALGKLY</sequence>
<reference evidence="2 3" key="1">
    <citation type="submission" date="2024-09" db="EMBL/GenBank/DDBJ databases">
        <authorList>
            <person name="Zhang Z.-H."/>
        </authorList>
    </citation>
    <scope>NUCLEOTIDE SEQUENCE [LARGE SCALE GENOMIC DNA]</scope>
    <source>
        <strain evidence="2 3">HHTR114</strain>
    </source>
</reference>
<accession>A0ABW1KVW1</accession>
<keyword evidence="3" id="KW-1185">Reference proteome</keyword>
<dbReference type="InterPro" id="IPR013785">
    <property type="entry name" value="Aldolase_TIM"/>
</dbReference>
<proteinExistence type="predicted"/>
<evidence type="ECO:0000259" key="1">
    <source>
        <dbReference type="Pfam" id="PF00724"/>
    </source>
</evidence>
<dbReference type="Pfam" id="PF00724">
    <property type="entry name" value="Oxidored_FMN"/>
    <property type="match status" value="1"/>
</dbReference>
<evidence type="ECO:0000313" key="3">
    <source>
        <dbReference type="Proteomes" id="UP001596116"/>
    </source>
</evidence>
<dbReference type="SUPFAM" id="SSF51395">
    <property type="entry name" value="FMN-linked oxidoreductases"/>
    <property type="match status" value="1"/>
</dbReference>
<dbReference type="InterPro" id="IPR001155">
    <property type="entry name" value="OxRdtase_FMN_N"/>
</dbReference>
<dbReference type="PANTHER" id="PTHR22893:SF55">
    <property type="entry name" value="OXIDOREDUCTASE-RELATED"/>
    <property type="match status" value="1"/>
</dbReference>
<dbReference type="RefSeq" id="WP_379879870.1">
    <property type="nucleotide sequence ID" value="NZ_JBHPON010000001.1"/>
</dbReference>
<protein>
    <submittedName>
        <fullName evidence="2">NADH:flavin oxidoreductase</fullName>
    </submittedName>
</protein>
<organism evidence="2 3">
    <name type="scientific">Hyphococcus aureus</name>
    <dbReference type="NCBI Taxonomy" id="2666033"/>
    <lineage>
        <taxon>Bacteria</taxon>
        <taxon>Pseudomonadati</taxon>
        <taxon>Pseudomonadota</taxon>
        <taxon>Alphaproteobacteria</taxon>
        <taxon>Parvularculales</taxon>
        <taxon>Parvularculaceae</taxon>
        <taxon>Hyphococcus</taxon>
    </lineage>
</organism>
<dbReference type="EMBL" id="JBHPON010000001">
    <property type="protein sequence ID" value="MFC6034791.1"/>
    <property type="molecule type" value="Genomic_DNA"/>
</dbReference>
<evidence type="ECO:0000313" key="2">
    <source>
        <dbReference type="EMBL" id="MFC6034791.1"/>
    </source>
</evidence>
<name>A0ABW1KVW1_9PROT</name>
<comment type="caution">
    <text evidence="2">The sequence shown here is derived from an EMBL/GenBank/DDBJ whole genome shotgun (WGS) entry which is preliminary data.</text>
</comment>
<gene>
    <name evidence="2" type="ORF">ACFMB1_04500</name>
</gene>
<dbReference type="CDD" id="cd04747">
    <property type="entry name" value="OYE_like_5_FMN"/>
    <property type="match status" value="1"/>
</dbReference>
<dbReference type="Proteomes" id="UP001596116">
    <property type="component" value="Unassembled WGS sequence"/>
</dbReference>
<dbReference type="PANTHER" id="PTHR22893">
    <property type="entry name" value="NADH OXIDOREDUCTASE-RELATED"/>
    <property type="match status" value="1"/>
</dbReference>
<dbReference type="InterPro" id="IPR045247">
    <property type="entry name" value="Oye-like"/>
</dbReference>
<dbReference type="Gene3D" id="3.20.20.70">
    <property type="entry name" value="Aldolase class I"/>
    <property type="match status" value="1"/>
</dbReference>
<feature type="domain" description="NADH:flavin oxidoreductase/NADH oxidase N-terminal" evidence="1">
    <location>
        <begin position="8"/>
        <end position="352"/>
    </location>
</feature>